<accession>A0ABZ2M3Q0</accession>
<feature type="chain" id="PRO_5045506692" evidence="2">
    <location>
        <begin position="34"/>
        <end position="866"/>
    </location>
</feature>
<keyword evidence="5" id="KW-1185">Reference proteome</keyword>
<keyword evidence="2" id="KW-0732">Signal</keyword>
<evidence type="ECO:0000259" key="3">
    <source>
        <dbReference type="Pfam" id="PF13290"/>
    </source>
</evidence>
<sequence length="866" mass="86938">MTWHRSIRRTRALTGGLLAAATLVALGSAAGIAGCSDDVTRVAPQNDGGNPPKPDAGKDPPKDAGTDANVPDGDAGQTETVATPTFTPAAGTYDKAQNVTIKTTTAGATIRYTLNGDTPTATSTEYSSAISIASTKTLKAVAFKAGFKDSAVATAEYKIEIPVDDVKPAEFSPNAGTFPNAVTVTLSSQTPGATICYAEIEQPTCDVTGTAPVCTTGTAAPADGKIQVTAPAKAVHAVACKKGMNTATTSTAAYHFKAAAAQFDPASGTANPSKPVTATSITEGAVVHYTTGSDAPTCASPVLTGETITADTVIQAIVCKDGYTASDVVTAKYYVSPAAPAVAPAEGTYHLDTDVTITAPTGTFACVTHGAEPADPACGAEACATGESVPSVKVTKSKTIVKAITCKAGSPAASTQVKATYTLTPGKPAFDPPSGEIPSGGREVTITSAGATQIRYTTNGEAPTCTTGMELPASGKVTLNASATLKAVGCRADYDASELQEGVYTKLDDVAAVTIDPVSGDVSNTVSATLATTTAGAFICSTIGSAVPACDAAAGTCTTGQLVAGPVDVKAPDTTIHAIACKQGMNASSVNTATYTFKVAAPTFDPPSGTENAPAVKVASATADSLVHYTLDGSEPSCGSTTTLPGGTFPNAFTEDTTVKVIVCKEHYAATAVVTATYLVTPAAPAIAPAGGTYHDTQTAKLTAAAGATVCFTKGEGAEPADPVCSAECAASPVDVAVTKTNTTIKAIACKEGHTTSSTVAKATYVLTPGDLVFDPPSGTKIPVEGTRQVAITSSGAEHIYYRKEGPAPKCGEGTELPAGEKVTVGPDTVLKVIACKADYTGSEGSASYPKDLPDAPAARSRRAQK</sequence>
<gene>
    <name evidence="4" type="ORF">LZC94_07875</name>
</gene>
<feature type="signal peptide" evidence="2">
    <location>
        <begin position="1"/>
        <end position="33"/>
    </location>
</feature>
<dbReference type="InterPro" id="IPR059177">
    <property type="entry name" value="GH29D-like_dom"/>
</dbReference>
<feature type="compositionally biased region" description="Polar residues" evidence="1">
    <location>
        <begin position="77"/>
        <end position="86"/>
    </location>
</feature>
<feature type="region of interest" description="Disordered" evidence="1">
    <location>
        <begin position="841"/>
        <end position="866"/>
    </location>
</feature>
<protein>
    <submittedName>
        <fullName evidence="4">Chitobiase/beta-hexosaminidase C-terminal domain-containing protein</fullName>
    </submittedName>
</protein>
<evidence type="ECO:0000256" key="1">
    <source>
        <dbReference type="SAM" id="MobiDB-lite"/>
    </source>
</evidence>
<dbReference type="PROSITE" id="PS51257">
    <property type="entry name" value="PROKAR_LIPOPROTEIN"/>
    <property type="match status" value="1"/>
</dbReference>
<feature type="domain" description="GH29D-like beta-sandwich" evidence="3">
    <location>
        <begin position="432"/>
        <end position="498"/>
    </location>
</feature>
<dbReference type="RefSeq" id="WP_394826816.1">
    <property type="nucleotide sequence ID" value="NZ_CP089984.1"/>
</dbReference>
<name>A0ABZ2M3Q0_9BACT</name>
<reference evidence="4 5" key="1">
    <citation type="submission" date="2021-12" db="EMBL/GenBank/DDBJ databases">
        <title>Discovery of the Pendulisporaceae a myxobacterial family with distinct sporulation behavior and unique specialized metabolism.</title>
        <authorList>
            <person name="Garcia R."/>
            <person name="Popoff A."/>
            <person name="Bader C.D."/>
            <person name="Loehr J."/>
            <person name="Walesch S."/>
            <person name="Walt C."/>
            <person name="Boldt J."/>
            <person name="Bunk B."/>
            <person name="Haeckl F.J.F.P.J."/>
            <person name="Gunesch A.P."/>
            <person name="Birkelbach J."/>
            <person name="Nuebel U."/>
            <person name="Pietschmann T."/>
            <person name="Bach T."/>
            <person name="Mueller R."/>
        </authorList>
    </citation>
    <scope>NUCLEOTIDE SEQUENCE [LARGE SCALE GENOMIC DNA]</scope>
    <source>
        <strain evidence="4 5">MSr11954</strain>
    </source>
</reference>
<dbReference type="EMBL" id="CP089984">
    <property type="protein sequence ID" value="WXB17185.1"/>
    <property type="molecule type" value="Genomic_DNA"/>
</dbReference>
<evidence type="ECO:0000313" key="4">
    <source>
        <dbReference type="EMBL" id="WXB17185.1"/>
    </source>
</evidence>
<evidence type="ECO:0000313" key="5">
    <source>
        <dbReference type="Proteomes" id="UP001370348"/>
    </source>
</evidence>
<feature type="domain" description="GH29D-like beta-sandwich" evidence="3">
    <location>
        <begin position="265"/>
        <end position="330"/>
    </location>
</feature>
<proteinExistence type="predicted"/>
<feature type="domain" description="GH29D-like beta-sandwich" evidence="3">
    <location>
        <begin position="88"/>
        <end position="154"/>
    </location>
</feature>
<feature type="region of interest" description="Disordered" evidence="1">
    <location>
        <begin position="41"/>
        <end position="89"/>
    </location>
</feature>
<feature type="compositionally biased region" description="Basic and acidic residues" evidence="1">
    <location>
        <begin position="55"/>
        <end position="65"/>
    </location>
</feature>
<dbReference type="Pfam" id="PF13290">
    <property type="entry name" value="CHB_HEX_C_1"/>
    <property type="match status" value="4"/>
</dbReference>
<evidence type="ECO:0000256" key="2">
    <source>
        <dbReference type="SAM" id="SignalP"/>
    </source>
</evidence>
<dbReference type="Proteomes" id="UP001370348">
    <property type="component" value="Chromosome"/>
</dbReference>
<organism evidence="4 5">
    <name type="scientific">Pendulispora albinea</name>
    <dbReference type="NCBI Taxonomy" id="2741071"/>
    <lineage>
        <taxon>Bacteria</taxon>
        <taxon>Pseudomonadati</taxon>
        <taxon>Myxococcota</taxon>
        <taxon>Myxococcia</taxon>
        <taxon>Myxococcales</taxon>
        <taxon>Sorangiineae</taxon>
        <taxon>Pendulisporaceae</taxon>
        <taxon>Pendulispora</taxon>
    </lineage>
</organism>
<feature type="domain" description="GH29D-like beta-sandwich" evidence="3">
    <location>
        <begin position="606"/>
        <end position="675"/>
    </location>
</feature>